<dbReference type="InterPro" id="IPR003746">
    <property type="entry name" value="DUF167"/>
</dbReference>
<evidence type="ECO:0000313" key="3">
    <source>
        <dbReference type="EMBL" id="SFK75992.1"/>
    </source>
</evidence>
<evidence type="ECO:0000313" key="4">
    <source>
        <dbReference type="Proteomes" id="UP000198755"/>
    </source>
</evidence>
<proteinExistence type="inferred from homology"/>
<dbReference type="HAMAP" id="MF_00634">
    <property type="entry name" value="UPF0235"/>
    <property type="match status" value="1"/>
</dbReference>
<dbReference type="RefSeq" id="WP_091685658.1">
    <property type="nucleotide sequence ID" value="NZ_FOSN01000018.1"/>
</dbReference>
<keyword evidence="4" id="KW-1185">Reference proteome</keyword>
<dbReference type="AlphaFoldDB" id="A0A1I4C4H3"/>
<name>A0A1I4C4H3_9HYPH</name>
<reference evidence="3 4" key="1">
    <citation type="submission" date="2016-10" db="EMBL/GenBank/DDBJ databases">
        <authorList>
            <person name="de Groot N.N."/>
        </authorList>
    </citation>
    <scope>NUCLEOTIDE SEQUENCE [LARGE SCALE GENOMIC DNA]</scope>
    <source>
        <strain evidence="3 4">NE2</strain>
    </source>
</reference>
<dbReference type="SMART" id="SM01152">
    <property type="entry name" value="DUF167"/>
    <property type="match status" value="1"/>
</dbReference>
<dbReference type="STRING" id="1612308.SAMN05444581_11844"/>
<dbReference type="Pfam" id="PF02594">
    <property type="entry name" value="DUF167"/>
    <property type="match status" value="1"/>
</dbReference>
<accession>A0A1I4C4H3</accession>
<dbReference type="GO" id="GO:0005737">
    <property type="term" value="C:cytoplasm"/>
    <property type="evidence" value="ECO:0007669"/>
    <property type="project" value="TreeGrafter"/>
</dbReference>
<gene>
    <name evidence="3" type="ORF">SAMN05444581_11844</name>
</gene>
<dbReference type="Gene3D" id="3.30.1200.10">
    <property type="entry name" value="YggU-like"/>
    <property type="match status" value="1"/>
</dbReference>
<dbReference type="OrthoDB" id="9801972at2"/>
<dbReference type="SUPFAM" id="SSF69786">
    <property type="entry name" value="YggU-like"/>
    <property type="match status" value="1"/>
</dbReference>
<dbReference type="Proteomes" id="UP000198755">
    <property type="component" value="Unassembled WGS sequence"/>
</dbReference>
<evidence type="ECO:0000256" key="2">
    <source>
        <dbReference type="HAMAP-Rule" id="MF_00634"/>
    </source>
</evidence>
<dbReference type="EMBL" id="FOSN01000018">
    <property type="protein sequence ID" value="SFK75992.1"/>
    <property type="molecule type" value="Genomic_DNA"/>
</dbReference>
<dbReference type="PANTHER" id="PTHR13420">
    <property type="entry name" value="UPF0235 PROTEIN C15ORF40"/>
    <property type="match status" value="1"/>
</dbReference>
<organism evidence="3 4">
    <name type="scientific">Methylocapsa palsarum</name>
    <dbReference type="NCBI Taxonomy" id="1612308"/>
    <lineage>
        <taxon>Bacteria</taxon>
        <taxon>Pseudomonadati</taxon>
        <taxon>Pseudomonadota</taxon>
        <taxon>Alphaproteobacteria</taxon>
        <taxon>Hyphomicrobiales</taxon>
        <taxon>Beijerinckiaceae</taxon>
        <taxon>Methylocapsa</taxon>
    </lineage>
</organism>
<dbReference type="InterPro" id="IPR036591">
    <property type="entry name" value="YggU-like_sf"/>
</dbReference>
<comment type="similarity">
    <text evidence="1 2">Belongs to the UPF0235 family.</text>
</comment>
<dbReference type="NCBIfam" id="TIGR00251">
    <property type="entry name" value="DUF167 family protein"/>
    <property type="match status" value="1"/>
</dbReference>
<dbReference type="PANTHER" id="PTHR13420:SF7">
    <property type="entry name" value="UPF0235 PROTEIN C15ORF40"/>
    <property type="match status" value="1"/>
</dbReference>
<sequence length="105" mass="11017">MAEFPWRTHGAEVLLKVRLTPKSSRDEIEGPGQDSNGGQFLKVRVRAVPQDGEANAALIRLVAKALRLPSSSVRIASGGASRVKTLALNGDPAAISQALTQLCGA</sequence>
<protein>
    <recommendedName>
        <fullName evidence="2">UPF0235 protein SAMN05444581_11844</fullName>
    </recommendedName>
</protein>
<evidence type="ECO:0000256" key="1">
    <source>
        <dbReference type="ARBA" id="ARBA00010364"/>
    </source>
</evidence>
<dbReference type="NCBIfam" id="NF002348">
    <property type="entry name" value="PRK01310.1"/>
    <property type="match status" value="1"/>
</dbReference>